<dbReference type="EMBL" id="JPDN02000057">
    <property type="protein sequence ID" value="PON20959.1"/>
    <property type="molecule type" value="Genomic_DNA"/>
</dbReference>
<evidence type="ECO:0000313" key="7">
    <source>
        <dbReference type="Proteomes" id="UP000054821"/>
    </source>
</evidence>
<dbReference type="GO" id="GO:0010468">
    <property type="term" value="P:regulation of gene expression"/>
    <property type="evidence" value="ECO:0007669"/>
    <property type="project" value="TreeGrafter"/>
</dbReference>
<dbReference type="STRING" id="398673.A0A2P4Z9H3"/>
<dbReference type="PANTHER" id="PTHR46040:SF3">
    <property type="entry name" value="HIGH MOBILITY GROUP PROTEIN 2"/>
    <property type="match status" value="1"/>
</dbReference>
<dbReference type="InterPro" id="IPR013761">
    <property type="entry name" value="SAM/pointed_sf"/>
</dbReference>
<feature type="region of interest" description="Disordered" evidence="4">
    <location>
        <begin position="85"/>
        <end position="126"/>
    </location>
</feature>
<feature type="compositionally biased region" description="Polar residues" evidence="4">
    <location>
        <begin position="309"/>
        <end position="320"/>
    </location>
</feature>
<dbReference type="GO" id="GO:0005634">
    <property type="term" value="C:nucleus"/>
    <property type="evidence" value="ECO:0007669"/>
    <property type="project" value="UniProtKB-UniRule"/>
</dbReference>
<keyword evidence="1 3" id="KW-0238">DNA-binding</keyword>
<sequence length="530" mass="58505">MRTQPAQMNQDLETIFRELGIAQYLDTFVEQGFDTWDTILDIQESDLDALGVKLGHRRRLQRRIANARGIDPSISLSTIKAAIEEGKHDGTYKKREPGHNGDGSVGPKRKYRRHPKPDENAPERPMSAYVLFSNKLRESLKGDRSLTFTEIAKLVGEHWQNLSLPEREVYEGQARQSKERYYREMAVYKETPEYRKYMKYLDEFNDKQSKPSQRNEDAKRARLEQHELMHDHNGSGSSIVSGSTVLGGSTSTASGSSSVRTQDSESRESPNLRQNSVHSILSGPESHHPSIAPIPSPASAYFENDNPKRVSNSGHLRRGSSSIRGATQMMPHQADMSQQQQQHLPSLSDMLSNGQGRLDPPGIETVGLPHAFTTHHRPSASQGEHALPPVAVPGLHHESSSSGSSVPTIASGRGSRRLSEGPLAIHALLSDQSQTSHRRDEGPLYTASYVASPGERERSAFGPYQGPKGYGFQTASSALQNMRVEEMSDGDVLMTSADEQISIPHTYEAAGLDGVNALLKAGELVDDRRS</sequence>
<feature type="compositionally biased region" description="Low complexity" evidence="4">
    <location>
        <begin position="234"/>
        <end position="259"/>
    </location>
</feature>
<reference evidence="6 7" key="1">
    <citation type="journal article" date="2016" name="Genome Announc.">
        <title>Draft Whole-Genome Sequence of Trichoderma gamsii T6085, a Promising Biocontrol Agent of Fusarium Head Blight on Wheat.</title>
        <authorList>
            <person name="Baroncelli R."/>
            <person name="Zapparata A."/>
            <person name="Piaggeschi G."/>
            <person name="Sarrocco S."/>
            <person name="Vannacci G."/>
        </authorList>
    </citation>
    <scope>NUCLEOTIDE SEQUENCE [LARGE SCALE GENOMIC DNA]</scope>
    <source>
        <strain evidence="6 7">T6085</strain>
    </source>
</reference>
<evidence type="ECO:0000259" key="5">
    <source>
        <dbReference type="PROSITE" id="PS50118"/>
    </source>
</evidence>
<dbReference type="SUPFAM" id="SSF47769">
    <property type="entry name" value="SAM/Pointed domain"/>
    <property type="match status" value="1"/>
</dbReference>
<keyword evidence="7" id="KW-1185">Reference proteome</keyword>
<dbReference type="Gene3D" id="1.10.30.10">
    <property type="entry name" value="High mobility group box domain"/>
    <property type="match status" value="1"/>
</dbReference>
<accession>A0A2P4Z9H3</accession>
<comment type="caution">
    <text evidence="6">The sequence shown here is derived from an EMBL/GenBank/DDBJ whole genome shotgun (WGS) entry which is preliminary data.</text>
</comment>
<dbReference type="GeneID" id="29985858"/>
<feature type="domain" description="HMG box" evidence="5">
    <location>
        <begin position="122"/>
        <end position="189"/>
    </location>
</feature>
<dbReference type="PANTHER" id="PTHR46040">
    <property type="entry name" value="HIGH MOBILITY GROUP PROTEIN 2"/>
    <property type="match status" value="1"/>
</dbReference>
<dbReference type="RefSeq" id="XP_018660965.1">
    <property type="nucleotide sequence ID" value="XM_018805775.1"/>
</dbReference>
<evidence type="ECO:0000256" key="2">
    <source>
        <dbReference type="ARBA" id="ARBA00023242"/>
    </source>
</evidence>
<feature type="region of interest" description="Disordered" evidence="4">
    <location>
        <begin position="229"/>
        <end position="320"/>
    </location>
</feature>
<dbReference type="InterPro" id="IPR001660">
    <property type="entry name" value="SAM"/>
</dbReference>
<dbReference type="PROSITE" id="PS50118">
    <property type="entry name" value="HMG_BOX_2"/>
    <property type="match status" value="1"/>
</dbReference>
<evidence type="ECO:0000256" key="1">
    <source>
        <dbReference type="ARBA" id="ARBA00023125"/>
    </source>
</evidence>
<evidence type="ECO:0000256" key="3">
    <source>
        <dbReference type="PROSITE-ProRule" id="PRU00267"/>
    </source>
</evidence>
<proteinExistence type="predicted"/>
<dbReference type="Gene3D" id="1.10.150.50">
    <property type="entry name" value="Transcription Factor, Ets-1"/>
    <property type="match status" value="1"/>
</dbReference>
<feature type="compositionally biased region" description="Basic and acidic residues" evidence="4">
    <location>
        <begin position="85"/>
        <end position="99"/>
    </location>
</feature>
<feature type="compositionally biased region" description="Low complexity" evidence="4">
    <location>
        <begin position="289"/>
        <end position="300"/>
    </location>
</feature>
<dbReference type="InterPro" id="IPR051965">
    <property type="entry name" value="ChromReg_NeuronalGeneExpr"/>
</dbReference>
<dbReference type="SUPFAM" id="SSF47095">
    <property type="entry name" value="HMG-box"/>
    <property type="match status" value="1"/>
</dbReference>
<feature type="region of interest" description="Disordered" evidence="4">
    <location>
        <begin position="375"/>
        <end position="416"/>
    </location>
</feature>
<dbReference type="Pfam" id="PF00536">
    <property type="entry name" value="SAM_1"/>
    <property type="match status" value="1"/>
</dbReference>
<dbReference type="GO" id="GO:0003677">
    <property type="term" value="F:DNA binding"/>
    <property type="evidence" value="ECO:0007669"/>
    <property type="project" value="UniProtKB-UniRule"/>
</dbReference>
<gene>
    <name evidence="6" type="ORF">TGAM01_v210139</name>
</gene>
<dbReference type="InterPro" id="IPR036910">
    <property type="entry name" value="HMG_box_dom_sf"/>
</dbReference>
<dbReference type="Pfam" id="PF00505">
    <property type="entry name" value="HMG_box"/>
    <property type="match status" value="1"/>
</dbReference>
<protein>
    <recommendedName>
        <fullName evidence="5">HMG box domain-containing protein</fullName>
    </recommendedName>
</protein>
<evidence type="ECO:0000313" key="6">
    <source>
        <dbReference type="EMBL" id="PON20959.1"/>
    </source>
</evidence>
<dbReference type="AlphaFoldDB" id="A0A2P4Z9H3"/>
<feature type="DNA-binding region" description="HMG box" evidence="3">
    <location>
        <begin position="122"/>
        <end position="189"/>
    </location>
</feature>
<organism evidence="6 7">
    <name type="scientific">Trichoderma gamsii</name>
    <dbReference type="NCBI Taxonomy" id="398673"/>
    <lineage>
        <taxon>Eukaryota</taxon>
        <taxon>Fungi</taxon>
        <taxon>Dikarya</taxon>
        <taxon>Ascomycota</taxon>
        <taxon>Pezizomycotina</taxon>
        <taxon>Sordariomycetes</taxon>
        <taxon>Hypocreomycetidae</taxon>
        <taxon>Hypocreales</taxon>
        <taxon>Hypocreaceae</taxon>
        <taxon>Trichoderma</taxon>
    </lineage>
</organism>
<dbReference type="Proteomes" id="UP000054821">
    <property type="component" value="Unassembled WGS sequence"/>
</dbReference>
<dbReference type="SMART" id="SM00398">
    <property type="entry name" value="HMG"/>
    <property type="match status" value="1"/>
</dbReference>
<keyword evidence="2 3" id="KW-0539">Nucleus</keyword>
<name>A0A2P4Z9H3_9HYPO</name>
<evidence type="ECO:0000256" key="4">
    <source>
        <dbReference type="SAM" id="MobiDB-lite"/>
    </source>
</evidence>
<dbReference type="InterPro" id="IPR009071">
    <property type="entry name" value="HMG_box_dom"/>
</dbReference>
<dbReference type="SMART" id="SM00454">
    <property type="entry name" value="SAM"/>
    <property type="match status" value="1"/>
</dbReference>